<comment type="caution">
    <text evidence="2">The sequence shown here is derived from an EMBL/GenBank/DDBJ whole genome shotgun (WGS) entry which is preliminary data.</text>
</comment>
<dbReference type="PANTHER" id="PTHR30097">
    <property type="entry name" value="CATION EFFLUX SYSTEM PROTEIN CUSB"/>
    <property type="match status" value="1"/>
</dbReference>
<gene>
    <name evidence="2" type="ORF">GCM10007875_13810</name>
</gene>
<keyword evidence="3" id="KW-1185">Reference proteome</keyword>
<keyword evidence="1" id="KW-0813">Transport</keyword>
<dbReference type="SUPFAM" id="SSF111369">
    <property type="entry name" value="HlyD-like secretion proteins"/>
    <property type="match status" value="1"/>
</dbReference>
<dbReference type="Gene3D" id="1.10.287.470">
    <property type="entry name" value="Helix hairpin bin"/>
    <property type="match status" value="1"/>
</dbReference>
<dbReference type="Proteomes" id="UP001156664">
    <property type="component" value="Unassembled WGS sequence"/>
</dbReference>
<dbReference type="EMBL" id="BSOJ01000015">
    <property type="protein sequence ID" value="GLR26291.1"/>
    <property type="molecule type" value="Genomic_DNA"/>
</dbReference>
<dbReference type="PANTHER" id="PTHR30097:SF4">
    <property type="entry name" value="SLR6042 PROTEIN"/>
    <property type="match status" value="1"/>
</dbReference>
<accession>A0ABQ5YSN4</accession>
<dbReference type="Gene3D" id="2.40.50.100">
    <property type="match status" value="1"/>
</dbReference>
<name>A0ABQ5YSN4_9BURK</name>
<evidence type="ECO:0000313" key="2">
    <source>
        <dbReference type="EMBL" id="GLR26291.1"/>
    </source>
</evidence>
<evidence type="ECO:0000256" key="1">
    <source>
        <dbReference type="ARBA" id="ARBA00022448"/>
    </source>
</evidence>
<sequence length="372" mass="38673">MAAAMPVYAAETAQQIVISKAQLDAVAIQTAMPTPLTASQDGTLTLRGTAVAAPGAQVAVSLPEDVLLTAVLQGNLIEVKAGQAVVRLSSPVFVQLQRDLVDAASAHAMANRDLQRDQALFKDGLIPKVRLDRTQQAAIQANAADQAARQRLKLMGVPASQIESMAAGHLAADWVVPAPRSGQITGLESAVGDHVSAGKVLFSVLDPKALELRLYTDPANATRVRAGQRVTMEGCPQAGTVIGVGSSIEAGSQSVVVRAALKGDLGQTCVRVNQIVSAHLQLDKSDSSQAGAATSRFSVPSSAVVFQSGKNWLFVQNEKGFQALSVRKVADADDKAVIELPVSAAKGLQNARVATRGIALIKAAWQGMGVAE</sequence>
<organism evidence="2 3">
    <name type="scientific">Limnobacter litoralis</name>
    <dbReference type="NCBI Taxonomy" id="481366"/>
    <lineage>
        <taxon>Bacteria</taxon>
        <taxon>Pseudomonadati</taxon>
        <taxon>Pseudomonadota</taxon>
        <taxon>Betaproteobacteria</taxon>
        <taxon>Burkholderiales</taxon>
        <taxon>Burkholderiaceae</taxon>
        <taxon>Limnobacter</taxon>
    </lineage>
</organism>
<reference evidence="3" key="1">
    <citation type="journal article" date="2019" name="Int. J. Syst. Evol. Microbiol.">
        <title>The Global Catalogue of Microorganisms (GCM) 10K type strain sequencing project: providing services to taxonomists for standard genome sequencing and annotation.</title>
        <authorList>
            <consortium name="The Broad Institute Genomics Platform"/>
            <consortium name="The Broad Institute Genome Sequencing Center for Infectious Disease"/>
            <person name="Wu L."/>
            <person name="Ma J."/>
        </authorList>
    </citation>
    <scope>NUCLEOTIDE SEQUENCE [LARGE SCALE GENOMIC DNA]</scope>
    <source>
        <strain evidence="3">NBRC 105857</strain>
    </source>
</reference>
<evidence type="ECO:0008006" key="4">
    <source>
        <dbReference type="Google" id="ProtNLM"/>
    </source>
</evidence>
<dbReference type="Gene3D" id="2.40.30.170">
    <property type="match status" value="1"/>
</dbReference>
<protein>
    <recommendedName>
        <fullName evidence="4">RND efflux pump membrane fusion protein barrel-sandwich domain-containing protein</fullName>
    </recommendedName>
</protein>
<proteinExistence type="predicted"/>
<evidence type="ECO:0000313" key="3">
    <source>
        <dbReference type="Proteomes" id="UP001156664"/>
    </source>
</evidence>
<dbReference type="InterPro" id="IPR051909">
    <property type="entry name" value="MFP_Cation_Efflux"/>
</dbReference>